<dbReference type="PANTHER" id="PTHR30289:SF1">
    <property type="entry name" value="PEBP (PHOSPHATIDYLETHANOLAMINE-BINDING PROTEIN) FAMILY PROTEIN"/>
    <property type="match status" value="1"/>
</dbReference>
<dbReference type="InterPro" id="IPR036610">
    <property type="entry name" value="PEBP-like_sf"/>
</dbReference>
<dbReference type="Pfam" id="PF01161">
    <property type="entry name" value="PBP"/>
    <property type="match status" value="1"/>
</dbReference>
<reference evidence="1 2" key="1">
    <citation type="journal article" date="2016" name="Nat. Commun.">
        <title>Thousands of microbial genomes shed light on interconnected biogeochemical processes in an aquifer system.</title>
        <authorList>
            <person name="Anantharaman K."/>
            <person name="Brown C.T."/>
            <person name="Hug L.A."/>
            <person name="Sharon I."/>
            <person name="Castelle C.J."/>
            <person name="Probst A.J."/>
            <person name="Thomas B.C."/>
            <person name="Singh A."/>
            <person name="Wilkins M.J."/>
            <person name="Karaoz U."/>
            <person name="Brodie E.L."/>
            <person name="Williams K.H."/>
            <person name="Hubbard S.S."/>
            <person name="Banfield J.F."/>
        </authorList>
    </citation>
    <scope>NUCLEOTIDE SEQUENCE [LARGE SCALE GENOMIC DNA]</scope>
</reference>
<dbReference type="STRING" id="1797471.A3A71_01525"/>
<proteinExistence type="predicted"/>
<dbReference type="AlphaFoldDB" id="A0A1F5EBD2"/>
<dbReference type="InterPro" id="IPR005247">
    <property type="entry name" value="YbhB_YbcL/LppC-like"/>
</dbReference>
<name>A0A1F5EBD2_9BACT</name>
<accession>A0A1F5EBD2</accession>
<evidence type="ECO:0008006" key="3">
    <source>
        <dbReference type="Google" id="ProtNLM"/>
    </source>
</evidence>
<dbReference type="InterPro" id="IPR008914">
    <property type="entry name" value="PEBP"/>
</dbReference>
<dbReference type="CDD" id="cd00865">
    <property type="entry name" value="PEBP_bact_arch"/>
    <property type="match status" value="1"/>
</dbReference>
<dbReference type="PANTHER" id="PTHR30289">
    <property type="entry name" value="UNCHARACTERIZED PROTEIN YBCL-RELATED"/>
    <property type="match status" value="1"/>
</dbReference>
<evidence type="ECO:0000313" key="1">
    <source>
        <dbReference type="EMBL" id="OGD64717.1"/>
    </source>
</evidence>
<gene>
    <name evidence="1" type="ORF">A3A71_01525</name>
</gene>
<dbReference type="SUPFAM" id="SSF49777">
    <property type="entry name" value="PEBP-like"/>
    <property type="match status" value="1"/>
</dbReference>
<evidence type="ECO:0000313" key="2">
    <source>
        <dbReference type="Proteomes" id="UP000177481"/>
    </source>
</evidence>
<dbReference type="Gene3D" id="3.90.280.10">
    <property type="entry name" value="PEBP-like"/>
    <property type="match status" value="1"/>
</dbReference>
<dbReference type="EMBL" id="MEZX01000002">
    <property type="protein sequence ID" value="OGD64717.1"/>
    <property type="molecule type" value="Genomic_DNA"/>
</dbReference>
<sequence length="182" mass="20023">MLILLVIIGISGLAWNSQRVARSETSFKLRSPSFKTGDQLPTQFTCDGDNLSPEFTIGNIPKKAKSLAFIVEDQDLDKNQYKDSPFLAHMTVWNIPIGTTKFTQGIRPPGTIGRNIFGNFAYGGPCPPEGEAHDYTFTLYAIENNSLSITSDAGLAEAKKEIEDNSIAKTKLTASYTRVEKK</sequence>
<organism evidence="1 2">
    <name type="scientific">Candidatus Berkelbacteria bacterium RIFCSPLOWO2_01_FULL_50_28</name>
    <dbReference type="NCBI Taxonomy" id="1797471"/>
    <lineage>
        <taxon>Bacteria</taxon>
        <taxon>Candidatus Berkelbacteria</taxon>
    </lineage>
</organism>
<dbReference type="NCBIfam" id="TIGR00481">
    <property type="entry name" value="YbhB/YbcL family Raf kinase inhibitor-like protein"/>
    <property type="match status" value="1"/>
</dbReference>
<comment type="caution">
    <text evidence="1">The sequence shown here is derived from an EMBL/GenBank/DDBJ whole genome shotgun (WGS) entry which is preliminary data.</text>
</comment>
<protein>
    <recommendedName>
        <fullName evidence="3">Kinase inhibitor</fullName>
    </recommendedName>
</protein>
<dbReference type="Proteomes" id="UP000177481">
    <property type="component" value="Unassembled WGS sequence"/>
</dbReference>